<dbReference type="AlphaFoldDB" id="A0A5J9WQU6"/>
<proteinExistence type="predicted"/>
<protein>
    <submittedName>
        <fullName evidence="1">Uncharacterized protein</fullName>
    </submittedName>
</protein>
<accession>A0A5J9WQU6</accession>
<dbReference type="Gramene" id="TVU49690">
    <property type="protein sequence ID" value="TVU49690"/>
    <property type="gene ID" value="EJB05_01016"/>
</dbReference>
<name>A0A5J9WQU6_9POAL</name>
<sequence>MCWSSSPSMPASPYFPSGKQESIDGLISSLLCSLLVDLVANRDCRKRKKAYGKAKYLSMQIVDGRCKAASPICVCKLAKQTSKGKSWYLHLDSLETQTRWRFNMLRSV</sequence>
<organism evidence="1 2">
    <name type="scientific">Eragrostis curvula</name>
    <name type="common">weeping love grass</name>
    <dbReference type="NCBI Taxonomy" id="38414"/>
    <lineage>
        <taxon>Eukaryota</taxon>
        <taxon>Viridiplantae</taxon>
        <taxon>Streptophyta</taxon>
        <taxon>Embryophyta</taxon>
        <taxon>Tracheophyta</taxon>
        <taxon>Spermatophyta</taxon>
        <taxon>Magnoliopsida</taxon>
        <taxon>Liliopsida</taxon>
        <taxon>Poales</taxon>
        <taxon>Poaceae</taxon>
        <taxon>PACMAD clade</taxon>
        <taxon>Chloridoideae</taxon>
        <taxon>Eragrostideae</taxon>
        <taxon>Eragrostidinae</taxon>
        <taxon>Eragrostis</taxon>
    </lineage>
</organism>
<gene>
    <name evidence="1" type="ORF">EJB05_01016</name>
</gene>
<reference evidence="1 2" key="1">
    <citation type="journal article" date="2019" name="Sci. Rep.">
        <title>A high-quality genome of Eragrostis curvula grass provides insights into Poaceae evolution and supports new strategies to enhance forage quality.</title>
        <authorList>
            <person name="Carballo J."/>
            <person name="Santos B.A.C.M."/>
            <person name="Zappacosta D."/>
            <person name="Garbus I."/>
            <person name="Selva J.P."/>
            <person name="Gallo C.A."/>
            <person name="Diaz A."/>
            <person name="Albertini E."/>
            <person name="Caccamo M."/>
            <person name="Echenique V."/>
        </authorList>
    </citation>
    <scope>NUCLEOTIDE SEQUENCE [LARGE SCALE GENOMIC DNA]</scope>
    <source>
        <strain evidence="2">cv. Victoria</strain>
        <tissue evidence="1">Leaf</tissue>
    </source>
</reference>
<comment type="caution">
    <text evidence="1">The sequence shown here is derived from an EMBL/GenBank/DDBJ whole genome shotgun (WGS) entry which is preliminary data.</text>
</comment>
<evidence type="ECO:0000313" key="1">
    <source>
        <dbReference type="EMBL" id="TVU49690.1"/>
    </source>
</evidence>
<evidence type="ECO:0000313" key="2">
    <source>
        <dbReference type="Proteomes" id="UP000324897"/>
    </source>
</evidence>
<keyword evidence="2" id="KW-1185">Reference proteome</keyword>
<dbReference type="Proteomes" id="UP000324897">
    <property type="component" value="Chromosome 6"/>
</dbReference>
<dbReference type="EMBL" id="RWGY01000002">
    <property type="protein sequence ID" value="TVU49690.1"/>
    <property type="molecule type" value="Genomic_DNA"/>
</dbReference>